<reference evidence="1 2" key="1">
    <citation type="journal article" date="2014" name="Nature">
        <title>An environmental bacterial taxon with a large and distinct metabolic repertoire.</title>
        <authorList>
            <person name="Wilson M.C."/>
            <person name="Mori T."/>
            <person name="Ruckert C."/>
            <person name="Uria A.R."/>
            <person name="Helf M.J."/>
            <person name="Takada K."/>
            <person name="Gernert C."/>
            <person name="Steffens U.A."/>
            <person name="Heycke N."/>
            <person name="Schmitt S."/>
            <person name="Rinke C."/>
            <person name="Helfrich E.J."/>
            <person name="Brachmann A.O."/>
            <person name="Gurgui C."/>
            <person name="Wakimoto T."/>
            <person name="Kracht M."/>
            <person name="Crusemann M."/>
            <person name="Hentschel U."/>
            <person name="Abe I."/>
            <person name="Matsunaga S."/>
            <person name="Kalinowski J."/>
            <person name="Takeyama H."/>
            <person name="Piel J."/>
        </authorList>
    </citation>
    <scope>NUCLEOTIDE SEQUENCE [LARGE SCALE GENOMIC DNA]</scope>
    <source>
        <strain evidence="2">TSY2</strain>
    </source>
</reference>
<accession>W4MG62</accession>
<name>W4MG62_9BACT</name>
<comment type="caution">
    <text evidence="1">The sequence shown here is derived from an EMBL/GenBank/DDBJ whole genome shotgun (WGS) entry which is preliminary data.</text>
</comment>
<evidence type="ECO:0000313" key="2">
    <source>
        <dbReference type="Proteomes" id="UP000019140"/>
    </source>
</evidence>
<dbReference type="HOGENOM" id="CLU_3197444_0_0_7"/>
<evidence type="ECO:0000313" key="1">
    <source>
        <dbReference type="EMBL" id="ETX09279.1"/>
    </source>
</evidence>
<dbReference type="Proteomes" id="UP000019140">
    <property type="component" value="Unassembled WGS sequence"/>
</dbReference>
<protein>
    <submittedName>
        <fullName evidence="1">Uncharacterized protein</fullName>
    </submittedName>
</protein>
<organism evidence="1 2">
    <name type="scientific">Candidatus Entotheonella gemina</name>
    <dbReference type="NCBI Taxonomy" id="1429439"/>
    <lineage>
        <taxon>Bacteria</taxon>
        <taxon>Pseudomonadati</taxon>
        <taxon>Nitrospinota/Tectimicrobiota group</taxon>
        <taxon>Candidatus Tectimicrobiota</taxon>
        <taxon>Candidatus Entotheonellia</taxon>
        <taxon>Candidatus Entotheonellales</taxon>
        <taxon>Candidatus Entotheonellaceae</taxon>
        <taxon>Candidatus Entotheonella</taxon>
    </lineage>
</organism>
<dbReference type="AlphaFoldDB" id="W4MG62"/>
<gene>
    <name evidence="1" type="ORF">ETSY2_00445</name>
</gene>
<proteinExistence type="predicted"/>
<dbReference type="EMBL" id="AZHX01000014">
    <property type="protein sequence ID" value="ETX09279.1"/>
    <property type="molecule type" value="Genomic_DNA"/>
</dbReference>
<keyword evidence="2" id="KW-1185">Reference proteome</keyword>
<sequence>MAASTQQLVLSALLFLYCEVLRQEVPWMDDITRAKKPKHVPVVLT</sequence>